<sequence>MTDKKKGVFKRQRRSKSSVRRSSRRSKGMSDGLVHKIEAKETLSQKSSNGMVKTIKRMNVQLDYLNIRVEVEPPREEHK</sequence>
<feature type="compositionally biased region" description="Basic residues" evidence="1">
    <location>
        <begin position="7"/>
        <end position="27"/>
    </location>
</feature>
<comment type="caution">
    <text evidence="2">The sequence shown here is derived from an EMBL/GenBank/DDBJ whole genome shotgun (WGS) entry which is preliminary data.</text>
</comment>
<reference evidence="2" key="1">
    <citation type="submission" date="2023-12" db="EMBL/GenBank/DDBJ databases">
        <title>Genome assembly of Anisodus tanguticus.</title>
        <authorList>
            <person name="Wang Y.-J."/>
        </authorList>
    </citation>
    <scope>NUCLEOTIDE SEQUENCE</scope>
    <source>
        <strain evidence="2">KB-2021</strain>
        <tissue evidence="2">Leaf</tissue>
    </source>
</reference>
<protein>
    <submittedName>
        <fullName evidence="2">Uncharacterized protein</fullName>
    </submittedName>
</protein>
<organism evidence="2 3">
    <name type="scientific">Anisodus tanguticus</name>
    <dbReference type="NCBI Taxonomy" id="243964"/>
    <lineage>
        <taxon>Eukaryota</taxon>
        <taxon>Viridiplantae</taxon>
        <taxon>Streptophyta</taxon>
        <taxon>Embryophyta</taxon>
        <taxon>Tracheophyta</taxon>
        <taxon>Spermatophyta</taxon>
        <taxon>Magnoliopsida</taxon>
        <taxon>eudicotyledons</taxon>
        <taxon>Gunneridae</taxon>
        <taxon>Pentapetalae</taxon>
        <taxon>asterids</taxon>
        <taxon>lamiids</taxon>
        <taxon>Solanales</taxon>
        <taxon>Solanaceae</taxon>
        <taxon>Solanoideae</taxon>
        <taxon>Hyoscyameae</taxon>
        <taxon>Anisodus</taxon>
    </lineage>
</organism>
<evidence type="ECO:0000313" key="3">
    <source>
        <dbReference type="Proteomes" id="UP001291623"/>
    </source>
</evidence>
<dbReference type="AlphaFoldDB" id="A0AAE1RYK9"/>
<dbReference type="EMBL" id="JAVYJV010000010">
    <property type="protein sequence ID" value="KAK4360268.1"/>
    <property type="molecule type" value="Genomic_DNA"/>
</dbReference>
<evidence type="ECO:0000313" key="2">
    <source>
        <dbReference type="EMBL" id="KAK4360268.1"/>
    </source>
</evidence>
<proteinExistence type="predicted"/>
<feature type="compositionally biased region" description="Basic and acidic residues" evidence="1">
    <location>
        <begin position="33"/>
        <end position="43"/>
    </location>
</feature>
<keyword evidence="3" id="KW-1185">Reference proteome</keyword>
<gene>
    <name evidence="2" type="ORF">RND71_019220</name>
</gene>
<name>A0AAE1RYK9_9SOLA</name>
<feature type="region of interest" description="Disordered" evidence="1">
    <location>
        <begin position="1"/>
        <end position="48"/>
    </location>
</feature>
<dbReference type="Proteomes" id="UP001291623">
    <property type="component" value="Unassembled WGS sequence"/>
</dbReference>
<accession>A0AAE1RYK9</accession>
<evidence type="ECO:0000256" key="1">
    <source>
        <dbReference type="SAM" id="MobiDB-lite"/>
    </source>
</evidence>